<keyword evidence="2" id="KW-1185">Reference proteome</keyword>
<evidence type="ECO:0000313" key="2">
    <source>
        <dbReference type="Proteomes" id="UP000821865"/>
    </source>
</evidence>
<comment type="caution">
    <text evidence="1">The sequence shown here is derived from an EMBL/GenBank/DDBJ whole genome shotgun (WGS) entry which is preliminary data.</text>
</comment>
<gene>
    <name evidence="1" type="ORF">HPB49_007333</name>
</gene>
<proteinExistence type="predicted"/>
<name>A0ACB8CVW7_DERSI</name>
<sequence>MREGRPEKDTFSRKVDQPASSAPPLTSAASRQATSSYSTGAASPSDPPTGVTRSRSPTDGPAAAPSLVSAPLHLPEGSLPVLPSAMSPMSTDLTAAPLKASSLSRPRHSSRKSQRRGRIERTGAFAASLVNASSKAIDPVVAGTGSVTPPSSSPSPRPTESAVNLAQHGGPGAPEQHTLGATGARGAGRAHSSTPPARLIDTKGEKRKRSPPRHNGEAVAERSVASRKKRGMVNPLERPGADIAAKLAHSFSEPSNGRLSARSKRVREKGAAEATSATPAINSGIATPDTMALYDQLAVAIMAEKLAMHSLETESAGWDEPIGAVDAKGLTSGVLSPLDTVLEARSAVISNRFPEVEKRIQQALIATVALIAIATIAAVLLLSKRRQAPRVEKLCRTEDCHLHANLLLRTINTSIDPCDDLYGHVCSRWLPDSRYRDYVKSTLDELRFAWYKEFNTSLYRGTLALSVGMKARAMYDSCMGPESQYGESVPEFLEVLQQYGLRWPGPPLPHVNALGVLIALDVDLQAAFWFTVTTWKLGSTRVIALSHVPSISMHLQYHLSVRSSGKYAKYWKDFETLFLNDSMPPTSDVEIGRAADIEADILKRLVNASEAQPKTASGFDVGTIDDYTKPLSAKQWIMQLNAKMNLDSPIASSDKMISGDIGYLKEIGNIFGSYSNEDLLTHLAWHAVQEYAAVSSYRFLHARFGSLEAIESHRPIFCGTNVEVSYKALVLALHIASKFQAEDRDRVMEAFNSLKLTMLAQLNSSSWIDMDTKKLLGQKVALLANRLWPLHNFLDKHKLEAIYFDFPDSEPSFGHYWVNTRRLLRKVRQSVPDYEQVLELPDNSSPEYFSFIYMLNSLGVALGGVARPLFYPRGTRAMLYGGLGFSMALQMVKTLDREGLRWQPSRGLGYSILSKSTMTTYLAKDSCLEKNGFASIFPEIPALEVAYVAYEKAEKQDRQIGINLSDDKVFFLTLCYMTCTSRERRRSSGADCNKAVRGFHAFAKAFSCPKESPMYVEKRCSFFS</sequence>
<dbReference type="EMBL" id="CM023473">
    <property type="protein sequence ID" value="KAH7953350.1"/>
    <property type="molecule type" value="Genomic_DNA"/>
</dbReference>
<evidence type="ECO:0000313" key="1">
    <source>
        <dbReference type="EMBL" id="KAH7953350.1"/>
    </source>
</evidence>
<organism evidence="1 2">
    <name type="scientific">Dermacentor silvarum</name>
    <name type="common">Tick</name>
    <dbReference type="NCBI Taxonomy" id="543639"/>
    <lineage>
        <taxon>Eukaryota</taxon>
        <taxon>Metazoa</taxon>
        <taxon>Ecdysozoa</taxon>
        <taxon>Arthropoda</taxon>
        <taxon>Chelicerata</taxon>
        <taxon>Arachnida</taxon>
        <taxon>Acari</taxon>
        <taxon>Parasitiformes</taxon>
        <taxon>Ixodida</taxon>
        <taxon>Ixodoidea</taxon>
        <taxon>Ixodidae</taxon>
        <taxon>Rhipicephalinae</taxon>
        <taxon>Dermacentor</taxon>
    </lineage>
</organism>
<accession>A0ACB8CVW7</accession>
<dbReference type="Proteomes" id="UP000821865">
    <property type="component" value="Chromosome 4"/>
</dbReference>
<protein>
    <submittedName>
        <fullName evidence="1">Uncharacterized protein</fullName>
    </submittedName>
</protein>
<reference evidence="1" key="1">
    <citation type="submission" date="2020-05" db="EMBL/GenBank/DDBJ databases">
        <title>Large-scale comparative analyses of tick genomes elucidate their genetic diversity and vector capacities.</title>
        <authorList>
            <person name="Jia N."/>
            <person name="Wang J."/>
            <person name="Shi W."/>
            <person name="Du L."/>
            <person name="Sun Y."/>
            <person name="Zhan W."/>
            <person name="Jiang J."/>
            <person name="Wang Q."/>
            <person name="Zhang B."/>
            <person name="Ji P."/>
            <person name="Sakyi L.B."/>
            <person name="Cui X."/>
            <person name="Yuan T."/>
            <person name="Jiang B."/>
            <person name="Yang W."/>
            <person name="Lam T.T.-Y."/>
            <person name="Chang Q."/>
            <person name="Ding S."/>
            <person name="Wang X."/>
            <person name="Zhu J."/>
            <person name="Ruan X."/>
            <person name="Zhao L."/>
            <person name="Wei J."/>
            <person name="Que T."/>
            <person name="Du C."/>
            <person name="Cheng J."/>
            <person name="Dai P."/>
            <person name="Han X."/>
            <person name="Huang E."/>
            <person name="Gao Y."/>
            <person name="Liu J."/>
            <person name="Shao H."/>
            <person name="Ye R."/>
            <person name="Li L."/>
            <person name="Wei W."/>
            <person name="Wang X."/>
            <person name="Wang C."/>
            <person name="Yang T."/>
            <person name="Huo Q."/>
            <person name="Li W."/>
            <person name="Guo W."/>
            <person name="Chen H."/>
            <person name="Zhou L."/>
            <person name="Ni X."/>
            <person name="Tian J."/>
            <person name="Zhou Y."/>
            <person name="Sheng Y."/>
            <person name="Liu T."/>
            <person name="Pan Y."/>
            <person name="Xia L."/>
            <person name="Li J."/>
            <person name="Zhao F."/>
            <person name="Cao W."/>
        </authorList>
    </citation>
    <scope>NUCLEOTIDE SEQUENCE</scope>
    <source>
        <strain evidence="1">Dsil-2018</strain>
    </source>
</reference>